<evidence type="ECO:0000256" key="2">
    <source>
        <dbReference type="ARBA" id="ARBA00022801"/>
    </source>
</evidence>
<name>A0ABU5E666_9PROT</name>
<gene>
    <name evidence="13" type="ORF">SMD27_02955</name>
</gene>
<evidence type="ECO:0000256" key="5">
    <source>
        <dbReference type="ARBA" id="ARBA00039314"/>
    </source>
</evidence>
<evidence type="ECO:0000256" key="6">
    <source>
        <dbReference type="ARBA" id="ARBA00041520"/>
    </source>
</evidence>
<dbReference type="EMBL" id="JAXCLW010000001">
    <property type="protein sequence ID" value="MDY0881788.1"/>
    <property type="molecule type" value="Genomic_DNA"/>
</dbReference>
<organism evidence="13 14">
    <name type="scientific">Dongia soli</name>
    <dbReference type="NCBI Taxonomy" id="600628"/>
    <lineage>
        <taxon>Bacteria</taxon>
        <taxon>Pseudomonadati</taxon>
        <taxon>Pseudomonadota</taxon>
        <taxon>Alphaproteobacteria</taxon>
        <taxon>Rhodospirillales</taxon>
        <taxon>Dongiaceae</taxon>
        <taxon>Dongia</taxon>
    </lineage>
</organism>
<dbReference type="EC" id="3.1.2.22" evidence="1"/>
<comment type="function">
    <text evidence="9">Acts as an acyl-protein thioesterase that hydrolyzes fatty acids from acylated residues in proteins. Regulates the mitochondrial S-depalmitoylation of the nucleophilic active site residue of peroxiredoxin-5/PRDX5, a key antioxidant protein, therefore modulating mitochondrial antioxidant ability. Also catalyzes the deglucuronidation of mycophenolic acid acyl-glucuronide, an active metabolite of the immunosuppressant drug mycophenolate.</text>
</comment>
<dbReference type="InterPro" id="IPR000073">
    <property type="entry name" value="AB_hydrolase_1"/>
</dbReference>
<dbReference type="RefSeq" id="WP_320506836.1">
    <property type="nucleotide sequence ID" value="NZ_JAXCLW010000001.1"/>
</dbReference>
<dbReference type="Gene3D" id="3.40.50.1820">
    <property type="entry name" value="alpha/beta hydrolase"/>
    <property type="match status" value="1"/>
</dbReference>
<keyword evidence="14" id="KW-1185">Reference proteome</keyword>
<evidence type="ECO:0000313" key="13">
    <source>
        <dbReference type="EMBL" id="MDY0881788.1"/>
    </source>
</evidence>
<evidence type="ECO:0000256" key="8">
    <source>
        <dbReference type="ARBA" id="ARBA00042704"/>
    </source>
</evidence>
<evidence type="ECO:0000256" key="1">
    <source>
        <dbReference type="ARBA" id="ARBA00012423"/>
    </source>
</evidence>
<protein>
    <recommendedName>
        <fullName evidence="5">Palmitoyl-protein thioesterase ABHD10, mitochondrial</fullName>
        <ecNumber evidence="4">3.1.1.93</ecNumber>
        <ecNumber evidence="1">3.1.2.22</ecNumber>
    </recommendedName>
    <alternativeName>
        <fullName evidence="7">Acyl-protein thioesterase ABHD10</fullName>
    </alternativeName>
    <alternativeName>
        <fullName evidence="8">Alpha/beta hydrolase domain-containing protein 10</fullName>
    </alternativeName>
    <alternativeName>
        <fullName evidence="6">Mycophenolic acid acyl-glucuronide esterase, mitochondrial</fullName>
    </alternativeName>
</protein>
<dbReference type="PANTHER" id="PTHR16138">
    <property type="entry name" value="MYCOPHENOLIC ACID ACYL-GLUCURONIDE ESTERASE, MITOCHONDRIAL"/>
    <property type="match status" value="1"/>
</dbReference>
<dbReference type="PANTHER" id="PTHR16138:SF7">
    <property type="entry name" value="PALMITOYL-PROTEIN THIOESTERASE ABHD10, MITOCHONDRIAL"/>
    <property type="match status" value="1"/>
</dbReference>
<proteinExistence type="predicted"/>
<keyword evidence="3" id="KW-0809">Transit peptide</keyword>
<evidence type="ECO:0000256" key="4">
    <source>
        <dbReference type="ARBA" id="ARBA00039132"/>
    </source>
</evidence>
<evidence type="ECO:0000256" key="7">
    <source>
        <dbReference type="ARBA" id="ARBA00042645"/>
    </source>
</evidence>
<comment type="catalytic activity">
    <reaction evidence="10">
        <text>S-hexadecanoyl-L-cysteinyl-[protein] + H2O = L-cysteinyl-[protein] + hexadecanoate + H(+)</text>
        <dbReference type="Rhea" id="RHEA:19233"/>
        <dbReference type="Rhea" id="RHEA-COMP:10131"/>
        <dbReference type="Rhea" id="RHEA-COMP:11032"/>
        <dbReference type="ChEBI" id="CHEBI:7896"/>
        <dbReference type="ChEBI" id="CHEBI:15377"/>
        <dbReference type="ChEBI" id="CHEBI:15378"/>
        <dbReference type="ChEBI" id="CHEBI:29950"/>
        <dbReference type="ChEBI" id="CHEBI:74151"/>
        <dbReference type="EC" id="3.1.2.22"/>
    </reaction>
    <physiologicalReaction direction="left-to-right" evidence="10">
        <dbReference type="Rhea" id="RHEA:19234"/>
    </physiologicalReaction>
</comment>
<keyword evidence="2 13" id="KW-0378">Hydrolase</keyword>
<evidence type="ECO:0000256" key="3">
    <source>
        <dbReference type="ARBA" id="ARBA00022946"/>
    </source>
</evidence>
<dbReference type="InterPro" id="IPR052382">
    <property type="entry name" value="ABHD10_acyl-thioesterase"/>
</dbReference>
<comment type="catalytic activity">
    <reaction evidence="11">
        <text>mycophenolic acid O-acyl-beta-D-glucuronide + H2O = mycophenolate + D-glucuronate + H(+)</text>
        <dbReference type="Rhea" id="RHEA:34179"/>
        <dbReference type="ChEBI" id="CHEBI:15377"/>
        <dbReference type="ChEBI" id="CHEBI:15378"/>
        <dbReference type="ChEBI" id="CHEBI:58720"/>
        <dbReference type="ChEBI" id="CHEBI:62932"/>
        <dbReference type="ChEBI" id="CHEBI:66982"/>
        <dbReference type="EC" id="3.1.1.93"/>
    </reaction>
    <physiologicalReaction direction="left-to-right" evidence="11">
        <dbReference type="Rhea" id="RHEA:34180"/>
    </physiologicalReaction>
</comment>
<evidence type="ECO:0000259" key="12">
    <source>
        <dbReference type="Pfam" id="PF00561"/>
    </source>
</evidence>
<reference evidence="13 14" key="1">
    <citation type="journal article" date="2016" name="Antonie Van Leeuwenhoek">
        <title>Dongia soli sp. nov., isolated from soil from Dokdo, Korea.</title>
        <authorList>
            <person name="Kim D.U."/>
            <person name="Lee H."/>
            <person name="Kim H."/>
            <person name="Kim S.G."/>
            <person name="Ka J.O."/>
        </authorList>
    </citation>
    <scope>NUCLEOTIDE SEQUENCE [LARGE SCALE GENOMIC DNA]</scope>
    <source>
        <strain evidence="13 14">D78</strain>
    </source>
</reference>
<dbReference type="InterPro" id="IPR029058">
    <property type="entry name" value="AB_hydrolase_fold"/>
</dbReference>
<comment type="caution">
    <text evidence="13">The sequence shown here is derived from an EMBL/GenBank/DDBJ whole genome shotgun (WGS) entry which is preliminary data.</text>
</comment>
<dbReference type="SUPFAM" id="SSF53474">
    <property type="entry name" value="alpha/beta-Hydrolases"/>
    <property type="match status" value="1"/>
</dbReference>
<dbReference type="EC" id="3.1.1.93" evidence="4"/>
<evidence type="ECO:0000256" key="10">
    <source>
        <dbReference type="ARBA" id="ARBA00047409"/>
    </source>
</evidence>
<feature type="domain" description="AB hydrolase-1" evidence="12">
    <location>
        <begin position="36"/>
        <end position="124"/>
    </location>
</feature>
<dbReference type="Pfam" id="PF00561">
    <property type="entry name" value="Abhydrolase_1"/>
    <property type="match status" value="1"/>
</dbReference>
<evidence type="ECO:0000313" key="14">
    <source>
        <dbReference type="Proteomes" id="UP001279642"/>
    </source>
</evidence>
<sequence>MAYHRVSASGFGSRLPGVIFLPGFKSDMTGSKATALEEFCRSRGQAFLSFDYFGHGRSSGAFTDGSIGRWAEDVVAALDALSEGPQILVGSSMGGWLMLLAALQRLDRIHALIGIAAAPDFTEDLIWASLSSVDREKMRHEGQLAQPSDYSDEPYVITRLLIEEGRRHLLLRDRIGIDRPVRLLHGMVDSDVPYTISLQLADCLTSADVQIRLIKDGDHRLARPQDLKLLFDQVAALSSQFPV</sequence>
<accession>A0ABU5E666</accession>
<evidence type="ECO:0000256" key="9">
    <source>
        <dbReference type="ARBA" id="ARBA00046047"/>
    </source>
</evidence>
<dbReference type="Proteomes" id="UP001279642">
    <property type="component" value="Unassembled WGS sequence"/>
</dbReference>
<evidence type="ECO:0000256" key="11">
    <source>
        <dbReference type="ARBA" id="ARBA00047972"/>
    </source>
</evidence>
<dbReference type="GO" id="GO:0016787">
    <property type="term" value="F:hydrolase activity"/>
    <property type="evidence" value="ECO:0007669"/>
    <property type="project" value="UniProtKB-KW"/>
</dbReference>